<dbReference type="GO" id="GO:0003676">
    <property type="term" value="F:nucleic acid binding"/>
    <property type="evidence" value="ECO:0007669"/>
    <property type="project" value="InterPro"/>
</dbReference>
<dbReference type="InterPro" id="IPR036397">
    <property type="entry name" value="RNaseH_sf"/>
</dbReference>
<reference evidence="1 2" key="1">
    <citation type="journal article" date="2019" name="Sci. Rep.">
        <title>Orb-weaving spider Araneus ventricosus genome elucidates the spidroin gene catalogue.</title>
        <authorList>
            <person name="Kono N."/>
            <person name="Nakamura H."/>
            <person name="Ohtoshi R."/>
            <person name="Moran D.A.P."/>
            <person name="Shinohara A."/>
            <person name="Yoshida Y."/>
            <person name="Fujiwara M."/>
            <person name="Mori M."/>
            <person name="Tomita M."/>
            <person name="Arakawa K."/>
        </authorList>
    </citation>
    <scope>NUCLEOTIDE SEQUENCE [LARGE SCALE GENOMIC DNA]</scope>
</reference>
<accession>A0A4Y2PU17</accession>
<dbReference type="EMBL" id="BGPR01012069">
    <property type="protein sequence ID" value="GBN54353.1"/>
    <property type="molecule type" value="Genomic_DNA"/>
</dbReference>
<dbReference type="Gene3D" id="3.30.420.10">
    <property type="entry name" value="Ribonuclease H-like superfamily/Ribonuclease H"/>
    <property type="match status" value="1"/>
</dbReference>
<name>A0A4Y2PU17_ARAVE</name>
<protein>
    <recommendedName>
        <fullName evidence="3">RNase H type-1 domain-containing protein</fullName>
    </recommendedName>
</protein>
<dbReference type="OrthoDB" id="8054345at2759"/>
<dbReference type="AlphaFoldDB" id="A0A4Y2PU17"/>
<evidence type="ECO:0000313" key="1">
    <source>
        <dbReference type="EMBL" id="GBN54353.1"/>
    </source>
</evidence>
<gene>
    <name evidence="1" type="ORF">AVEN_146433_1</name>
</gene>
<comment type="caution">
    <text evidence="1">The sequence shown here is derived from an EMBL/GenBank/DDBJ whole genome shotgun (WGS) entry which is preliminary data.</text>
</comment>
<evidence type="ECO:0000313" key="2">
    <source>
        <dbReference type="Proteomes" id="UP000499080"/>
    </source>
</evidence>
<evidence type="ECO:0008006" key="3">
    <source>
        <dbReference type="Google" id="ProtNLM"/>
    </source>
</evidence>
<dbReference type="Proteomes" id="UP000499080">
    <property type="component" value="Unassembled WGS sequence"/>
</dbReference>
<keyword evidence="2" id="KW-1185">Reference proteome</keyword>
<dbReference type="SUPFAM" id="SSF53098">
    <property type="entry name" value="Ribonuclease H-like"/>
    <property type="match status" value="1"/>
</dbReference>
<dbReference type="InterPro" id="IPR012337">
    <property type="entry name" value="RNaseH-like_sf"/>
</dbReference>
<proteinExistence type="predicted"/>
<organism evidence="1 2">
    <name type="scientific">Araneus ventricosus</name>
    <name type="common">Orbweaver spider</name>
    <name type="synonym">Epeira ventricosa</name>
    <dbReference type="NCBI Taxonomy" id="182803"/>
    <lineage>
        <taxon>Eukaryota</taxon>
        <taxon>Metazoa</taxon>
        <taxon>Ecdysozoa</taxon>
        <taxon>Arthropoda</taxon>
        <taxon>Chelicerata</taxon>
        <taxon>Arachnida</taxon>
        <taxon>Araneae</taxon>
        <taxon>Araneomorphae</taxon>
        <taxon>Entelegynae</taxon>
        <taxon>Araneoidea</taxon>
        <taxon>Araneidae</taxon>
        <taxon>Araneus</taxon>
    </lineage>
</organism>
<sequence>MRSDEARILFNLEKTDTFQNTSEIPPDKKLIELSETGNYNIYDVYMDESRINNETVFAECIFRSKESYEHHLFRLNNYNSVVQAELGAINFATSRALDHNTRIAIFTDSQSSIETIKSAKPRSEFANKDKCIQCKAIDWRDLGESSRGSEGYRGDLRDPPAEYQLRNWDVKGSRPDCIKVSMYVSLTAVADVQDRKVRHGLGCCLPLTTD</sequence>